<proteinExistence type="predicted"/>
<accession>A0A942YFR6</accession>
<keyword evidence="2" id="KW-1185">Reference proteome</keyword>
<gene>
    <name evidence="1" type="ORF">KHA97_09715</name>
</gene>
<evidence type="ECO:0000313" key="2">
    <source>
        <dbReference type="Proteomes" id="UP000681414"/>
    </source>
</evidence>
<protein>
    <submittedName>
        <fullName evidence="1">Uncharacterized protein</fullName>
    </submittedName>
</protein>
<reference evidence="1 2" key="1">
    <citation type="submission" date="2021-05" db="EMBL/GenBank/DDBJ databases">
        <title>Novel Bacillus species.</title>
        <authorList>
            <person name="Liu G."/>
        </authorList>
    </citation>
    <scope>NUCLEOTIDE SEQUENCE [LARGE SCALE GENOMIC DNA]</scope>
    <source>
        <strain evidence="2">FJAT-49780</strain>
    </source>
</reference>
<evidence type="ECO:0000313" key="1">
    <source>
        <dbReference type="EMBL" id="MBS4195333.1"/>
    </source>
</evidence>
<dbReference type="AlphaFoldDB" id="A0A942YFR6"/>
<dbReference type="EMBL" id="JAGYPG010000002">
    <property type="protein sequence ID" value="MBS4195333.1"/>
    <property type="molecule type" value="Genomic_DNA"/>
</dbReference>
<dbReference type="Proteomes" id="UP000681414">
    <property type="component" value="Unassembled WGS sequence"/>
</dbReference>
<name>A0A942YFR6_9BACI</name>
<sequence>MNNQARLDAIFERLAQQYGKLNEKQQAYAIREIGRIRGELADLLADYADSDGNIKRTRINRLMRDLDDIEKQIRKYGTVALDEIIKDSAAWTTTKVNGALNSIVGATVTASTFDRINRDVFRYVVNRYGDDGLVLSDRIWSISADIREEISAVLRSGIIRGEGVSTMIPKVRRVHDNETWKIRRLVQTEGSTAYRTATAYNAERSDVVQWVQINDRPGMHRNHDKHRCFILANEDRYREGPGIFKPTDSEIYSPHPNCTSFITYVLDERWL</sequence>
<comment type="caution">
    <text evidence="1">The sequence shown here is derived from an EMBL/GenBank/DDBJ whole genome shotgun (WGS) entry which is preliminary data.</text>
</comment>
<dbReference type="RefSeq" id="WP_213124561.1">
    <property type="nucleotide sequence ID" value="NZ_JAGYPG010000002.1"/>
</dbReference>
<organism evidence="1 2">
    <name type="scientific">Lederbergia citri</name>
    <dbReference type="NCBI Taxonomy" id="2833580"/>
    <lineage>
        <taxon>Bacteria</taxon>
        <taxon>Bacillati</taxon>
        <taxon>Bacillota</taxon>
        <taxon>Bacilli</taxon>
        <taxon>Bacillales</taxon>
        <taxon>Bacillaceae</taxon>
        <taxon>Lederbergia</taxon>
    </lineage>
</organism>